<protein>
    <recommendedName>
        <fullName evidence="6">Pentatricopeptide repeat-containing protein</fullName>
    </recommendedName>
</protein>
<feature type="repeat" description="PPR" evidence="2">
    <location>
        <begin position="271"/>
        <end position="305"/>
    </location>
</feature>
<dbReference type="AlphaFoldDB" id="A0AAD5S437"/>
<feature type="non-terminal residue" evidence="4">
    <location>
        <position position="325"/>
    </location>
</feature>
<organism evidence="4 5">
    <name type="scientific">Rhizophlyctis rosea</name>
    <dbReference type="NCBI Taxonomy" id="64517"/>
    <lineage>
        <taxon>Eukaryota</taxon>
        <taxon>Fungi</taxon>
        <taxon>Fungi incertae sedis</taxon>
        <taxon>Chytridiomycota</taxon>
        <taxon>Chytridiomycota incertae sedis</taxon>
        <taxon>Chytridiomycetes</taxon>
        <taxon>Rhizophlyctidales</taxon>
        <taxon>Rhizophlyctidaceae</taxon>
        <taxon>Rhizophlyctis</taxon>
    </lineage>
</organism>
<dbReference type="PROSITE" id="PS51375">
    <property type="entry name" value="PPR"/>
    <property type="match status" value="1"/>
</dbReference>
<dbReference type="EMBL" id="JADGJD010001889">
    <property type="protein sequence ID" value="KAJ3036908.1"/>
    <property type="molecule type" value="Genomic_DNA"/>
</dbReference>
<name>A0AAD5S437_9FUNG</name>
<dbReference type="Gene3D" id="1.25.40.10">
    <property type="entry name" value="Tetratricopeptide repeat domain"/>
    <property type="match status" value="1"/>
</dbReference>
<feature type="compositionally biased region" description="Acidic residues" evidence="3">
    <location>
        <begin position="59"/>
        <end position="73"/>
    </location>
</feature>
<evidence type="ECO:0008006" key="6">
    <source>
        <dbReference type="Google" id="ProtNLM"/>
    </source>
</evidence>
<evidence type="ECO:0000256" key="3">
    <source>
        <dbReference type="SAM" id="MobiDB-lite"/>
    </source>
</evidence>
<evidence type="ECO:0000256" key="1">
    <source>
        <dbReference type="ARBA" id="ARBA00022737"/>
    </source>
</evidence>
<feature type="region of interest" description="Disordered" evidence="3">
    <location>
        <begin position="54"/>
        <end position="89"/>
    </location>
</feature>
<evidence type="ECO:0000313" key="5">
    <source>
        <dbReference type="Proteomes" id="UP001212841"/>
    </source>
</evidence>
<reference evidence="4" key="1">
    <citation type="submission" date="2020-05" db="EMBL/GenBank/DDBJ databases">
        <title>Phylogenomic resolution of chytrid fungi.</title>
        <authorList>
            <person name="Stajich J.E."/>
            <person name="Amses K."/>
            <person name="Simmons R."/>
            <person name="Seto K."/>
            <person name="Myers J."/>
            <person name="Bonds A."/>
            <person name="Quandt C.A."/>
            <person name="Barry K."/>
            <person name="Liu P."/>
            <person name="Grigoriev I."/>
            <person name="Longcore J.E."/>
            <person name="James T.Y."/>
        </authorList>
    </citation>
    <scope>NUCLEOTIDE SEQUENCE</scope>
    <source>
        <strain evidence="4">JEL0318</strain>
    </source>
</reference>
<keyword evidence="1" id="KW-0677">Repeat</keyword>
<dbReference type="InterPro" id="IPR011990">
    <property type="entry name" value="TPR-like_helical_dom_sf"/>
</dbReference>
<gene>
    <name evidence="4" type="ORF">HK097_003675</name>
</gene>
<comment type="caution">
    <text evidence="4">The sequence shown here is derived from an EMBL/GenBank/DDBJ whole genome shotgun (WGS) entry which is preliminary data.</text>
</comment>
<dbReference type="Pfam" id="PF13041">
    <property type="entry name" value="PPR_2"/>
    <property type="match status" value="1"/>
</dbReference>
<keyword evidence="5" id="KW-1185">Reference proteome</keyword>
<dbReference type="PANTHER" id="PTHR47936">
    <property type="entry name" value="PPR_LONG DOMAIN-CONTAINING PROTEIN"/>
    <property type="match status" value="1"/>
</dbReference>
<dbReference type="NCBIfam" id="TIGR00756">
    <property type="entry name" value="PPR"/>
    <property type="match status" value="1"/>
</dbReference>
<accession>A0AAD5S437</accession>
<dbReference type="PANTHER" id="PTHR47936:SF1">
    <property type="entry name" value="PENTATRICOPEPTIDE REPEAT-CONTAINING PROTEIN GUN1, CHLOROPLASTIC"/>
    <property type="match status" value="1"/>
</dbReference>
<evidence type="ECO:0000256" key="2">
    <source>
        <dbReference type="PROSITE-ProRule" id="PRU00708"/>
    </source>
</evidence>
<proteinExistence type="predicted"/>
<dbReference type="InterPro" id="IPR002885">
    <property type="entry name" value="PPR_rpt"/>
</dbReference>
<sequence length="325" mass="37150">MPNLRSFQMFLNHRRGILTNNHILPQSLPIYIPHRGWHSLIRWTPPKFRPQGPGYEFLEPSDFESDSDSDDEFSLSPSSPSPPYQRPPSQILRTAVTSPNATPDTAWQAFVWARTNPGVLRALSWKEDVSPLLKILSKSRNRSETVSKMNEVLSSLHIATHRLSAHYYHPLLLTLGPETTYDTTIQIIKEMLKREARPTTHTFRIILKNLLACKPPDFESFSKIGTLMDEMEIEPDAMTYTQIVRRFVLENKVHVAEAVLDMLVEKGAPLRATVWNVVLGCYARKENLRKTFEVFEKMQRSGMQADGFTFGILTVVAMQRGDKEG</sequence>
<dbReference type="Proteomes" id="UP001212841">
    <property type="component" value="Unassembled WGS sequence"/>
</dbReference>
<evidence type="ECO:0000313" key="4">
    <source>
        <dbReference type="EMBL" id="KAJ3036908.1"/>
    </source>
</evidence>